<feature type="compositionally biased region" description="Acidic residues" evidence="1">
    <location>
        <begin position="136"/>
        <end position="146"/>
    </location>
</feature>
<name>A0AAU8B1M4_9CAUD</name>
<feature type="region of interest" description="Disordered" evidence="1">
    <location>
        <begin position="126"/>
        <end position="200"/>
    </location>
</feature>
<dbReference type="NCBIfam" id="NF033847">
    <property type="entry name" value="MCP_Sipho"/>
    <property type="match status" value="1"/>
</dbReference>
<evidence type="ECO:0000256" key="1">
    <source>
        <dbReference type="SAM" id="MobiDB-lite"/>
    </source>
</evidence>
<accession>A0AAU8B1M4</accession>
<feature type="region of interest" description="Disordered" evidence="1">
    <location>
        <begin position="1"/>
        <end position="23"/>
    </location>
</feature>
<feature type="compositionally biased region" description="Low complexity" evidence="1">
    <location>
        <begin position="188"/>
        <end position="199"/>
    </location>
</feature>
<proteinExistence type="predicted"/>
<protein>
    <submittedName>
        <fullName evidence="2">Major capsid protein</fullName>
    </submittedName>
</protein>
<dbReference type="InterPro" id="IPR047790">
    <property type="entry name" value="MCP_Sipho"/>
</dbReference>
<evidence type="ECO:0000313" key="2">
    <source>
        <dbReference type="EMBL" id="XCD05753.1"/>
    </source>
</evidence>
<feature type="compositionally biased region" description="Low complexity" evidence="1">
    <location>
        <begin position="126"/>
        <end position="135"/>
    </location>
</feature>
<organism evidence="2">
    <name type="scientific">Dulem virus 38</name>
    <dbReference type="NCBI Taxonomy" id="3145756"/>
    <lineage>
        <taxon>Viruses</taxon>
        <taxon>Duplodnaviria</taxon>
        <taxon>Heunggongvirae</taxon>
        <taxon>Uroviricota</taxon>
        <taxon>Caudoviricetes</taxon>
    </lineage>
</organism>
<sequence>MAAGPRVPAGDGNPAQHHTRRTQHMRKHFDITVFADQGDDAPVETFDLEIPENLTDLSSEDLGDLRTKAVDAFQTLYEGGDFTDEALATLGTLTEGIELLSAEISHREEAAAERAAKAAELAAKIGADKPAPADGYDADDDADDTPAEEKAEAEADIAEAEAEKAAAEEAEKKARAAATDVEPVSELEAPAETVTAAAPRGPIKLSGIRRHVHTPAPAITEETSVEDTAKARLTVADVPGFAADSDASFEDLAVALDRRLQGFNSGAYGAAARAGRAMSERHSLAVVRKHFDERATVGSPESADAAMAFAVNEKNLPGGSLVAAGGWCAPSETVYDLLEDESRDGLISLPEINVTRGGIKFTKGPKFADLYAAPSFNFTEAEAQAGKYKPKSDGANEAGAKPVYSVPCTDFEDVRLSAAGMHIQANLLQQRGYPELVARTIRGALVAHEHKMSERIIADMERQSDVVSMDSGQIGAAAPILTAIELQVEHYRYAQRLSRSTTLEAVFPYWVHGAIRTDLSRREGVDLLDVNDARIDAWFRARGVNPQFVYDWQALTGAASGFKAWTASLKFLLYSAGTFVKGGQDVITLDTVYDSTLLGQNDYTALFTEEGYLVAKRGHDARVVTVPLNPNGGTGTGIRLLANGTADPAR</sequence>
<dbReference type="EMBL" id="PP511596">
    <property type="protein sequence ID" value="XCD05753.1"/>
    <property type="molecule type" value="Genomic_DNA"/>
</dbReference>
<feature type="compositionally biased region" description="Basic and acidic residues" evidence="1">
    <location>
        <begin position="161"/>
        <end position="174"/>
    </location>
</feature>
<reference evidence="2" key="1">
    <citation type="submission" date="2024-03" db="EMBL/GenBank/DDBJ databases">
        <title>Diverse circular DNA viruses in blood, oral, and fecal samples of captive lemurs.</title>
        <authorList>
            <person name="Paietta E.N."/>
            <person name="Kraberger S."/>
            <person name="Lund M.C."/>
            <person name="Custer J.M."/>
            <person name="Vargas K.M."/>
            <person name="Ehmke E.E."/>
            <person name="Yoder A.D."/>
            <person name="Varsani A."/>
        </authorList>
    </citation>
    <scope>NUCLEOTIDE SEQUENCE</scope>
    <source>
        <strain evidence="2">Duke_24SF_44</strain>
    </source>
</reference>